<comment type="caution">
    <text evidence="4">The sequence shown here is derived from an EMBL/GenBank/DDBJ whole genome shotgun (WGS) entry which is preliminary data.</text>
</comment>
<protein>
    <recommendedName>
        <fullName evidence="1">diguanylate cyclase</fullName>
        <ecNumber evidence="1">2.7.7.65</ecNumber>
    </recommendedName>
</protein>
<dbReference type="GO" id="GO:0005886">
    <property type="term" value="C:plasma membrane"/>
    <property type="evidence" value="ECO:0007669"/>
    <property type="project" value="TreeGrafter"/>
</dbReference>
<gene>
    <name evidence="4" type="ORF">BSZ19_34640</name>
</gene>
<proteinExistence type="predicted"/>
<dbReference type="GO" id="GO:1902201">
    <property type="term" value="P:negative regulation of bacterial-type flagellum-dependent cell motility"/>
    <property type="evidence" value="ECO:0007669"/>
    <property type="project" value="TreeGrafter"/>
</dbReference>
<dbReference type="GO" id="GO:0052621">
    <property type="term" value="F:diguanylate cyclase activity"/>
    <property type="evidence" value="ECO:0007669"/>
    <property type="project" value="UniProtKB-EC"/>
</dbReference>
<reference evidence="4 5" key="1">
    <citation type="submission" date="2017-03" db="EMBL/GenBank/DDBJ databases">
        <title>Whole genome sequences of fourteen strains of Bradyrhizobium canariense and one strain of Bradyrhizobium japonicum isolated from Lupinus (Papilionoideae: Genisteae) species in Algeria.</title>
        <authorList>
            <person name="Crovadore J."/>
            <person name="Chekireb D."/>
            <person name="Brachmann A."/>
            <person name="Chablais R."/>
            <person name="Cochard B."/>
            <person name="Lefort F."/>
        </authorList>
    </citation>
    <scope>NUCLEOTIDE SEQUENCE [LARGE SCALE GENOMIC DNA]</scope>
    <source>
        <strain evidence="4 5">UBMA197</strain>
    </source>
</reference>
<evidence type="ECO:0000256" key="2">
    <source>
        <dbReference type="ARBA" id="ARBA00034247"/>
    </source>
</evidence>
<feature type="domain" description="GGDEF" evidence="3">
    <location>
        <begin position="55"/>
        <end position="117"/>
    </location>
</feature>
<sequence length="132" mass="14307">MRTTRRQSPMSPTSTSIFARSMRRSTRRHARARLRQHIIVGRIRSAGGTQRHDAAERLAGGIRKRVMSAQVFADKVQFGLTVSIGMAEATVSISGIDALMGAADHALYQAKAEGRNRCIAWAPPPPAGKAAE</sequence>
<dbReference type="Proteomes" id="UP000193335">
    <property type="component" value="Unassembled WGS sequence"/>
</dbReference>
<evidence type="ECO:0000313" key="5">
    <source>
        <dbReference type="Proteomes" id="UP000193335"/>
    </source>
</evidence>
<evidence type="ECO:0000256" key="1">
    <source>
        <dbReference type="ARBA" id="ARBA00012528"/>
    </source>
</evidence>
<dbReference type="InterPro" id="IPR029787">
    <property type="entry name" value="Nucleotide_cyclase"/>
</dbReference>
<dbReference type="InterPro" id="IPR050469">
    <property type="entry name" value="Diguanylate_Cyclase"/>
</dbReference>
<dbReference type="InterPro" id="IPR000160">
    <property type="entry name" value="GGDEF_dom"/>
</dbReference>
<evidence type="ECO:0000259" key="3">
    <source>
        <dbReference type="Pfam" id="PF00990"/>
    </source>
</evidence>
<dbReference type="Pfam" id="PF00990">
    <property type="entry name" value="GGDEF"/>
    <property type="match status" value="1"/>
</dbReference>
<dbReference type="EMBL" id="NAFL01000275">
    <property type="protein sequence ID" value="OSJ26904.1"/>
    <property type="molecule type" value="Genomic_DNA"/>
</dbReference>
<dbReference type="EC" id="2.7.7.65" evidence="1"/>
<dbReference type="AlphaFoldDB" id="A0A1Y2JG64"/>
<dbReference type="SUPFAM" id="SSF55073">
    <property type="entry name" value="Nucleotide cyclase"/>
    <property type="match status" value="1"/>
</dbReference>
<organism evidence="4 5">
    <name type="scientific">Bradyrhizobium japonicum</name>
    <dbReference type="NCBI Taxonomy" id="375"/>
    <lineage>
        <taxon>Bacteria</taxon>
        <taxon>Pseudomonadati</taxon>
        <taxon>Pseudomonadota</taxon>
        <taxon>Alphaproteobacteria</taxon>
        <taxon>Hyphomicrobiales</taxon>
        <taxon>Nitrobacteraceae</taxon>
        <taxon>Bradyrhizobium</taxon>
    </lineage>
</organism>
<name>A0A1Y2JG64_BRAJP</name>
<dbReference type="InterPro" id="IPR043128">
    <property type="entry name" value="Rev_trsase/Diguanyl_cyclase"/>
</dbReference>
<dbReference type="PANTHER" id="PTHR45138:SF9">
    <property type="entry name" value="DIGUANYLATE CYCLASE DGCM-RELATED"/>
    <property type="match status" value="1"/>
</dbReference>
<dbReference type="PANTHER" id="PTHR45138">
    <property type="entry name" value="REGULATORY COMPONENTS OF SENSORY TRANSDUCTION SYSTEM"/>
    <property type="match status" value="1"/>
</dbReference>
<comment type="catalytic activity">
    <reaction evidence="2">
        <text>2 GTP = 3',3'-c-di-GMP + 2 diphosphate</text>
        <dbReference type="Rhea" id="RHEA:24898"/>
        <dbReference type="ChEBI" id="CHEBI:33019"/>
        <dbReference type="ChEBI" id="CHEBI:37565"/>
        <dbReference type="ChEBI" id="CHEBI:58805"/>
        <dbReference type="EC" id="2.7.7.65"/>
    </reaction>
</comment>
<dbReference type="GO" id="GO:0043709">
    <property type="term" value="P:cell adhesion involved in single-species biofilm formation"/>
    <property type="evidence" value="ECO:0007669"/>
    <property type="project" value="TreeGrafter"/>
</dbReference>
<dbReference type="Gene3D" id="3.30.70.270">
    <property type="match status" value="1"/>
</dbReference>
<evidence type="ECO:0000313" key="4">
    <source>
        <dbReference type="EMBL" id="OSJ26904.1"/>
    </source>
</evidence>
<accession>A0A1Y2JG64</accession>